<feature type="region of interest" description="Disordered" evidence="1">
    <location>
        <begin position="1"/>
        <end position="25"/>
    </location>
</feature>
<keyword evidence="3" id="KW-1185">Reference proteome</keyword>
<dbReference type="AlphaFoldDB" id="A0A0F0GJE3"/>
<comment type="caution">
    <text evidence="2">The sequence shown here is derived from an EMBL/GenBank/DDBJ whole genome shotgun (WGS) entry which is preliminary data.</text>
</comment>
<evidence type="ECO:0000313" key="3">
    <source>
        <dbReference type="Proteomes" id="UP000033393"/>
    </source>
</evidence>
<evidence type="ECO:0000313" key="2">
    <source>
        <dbReference type="EMBL" id="KJK42022.1"/>
    </source>
</evidence>
<reference evidence="2 3" key="1">
    <citation type="submission" date="2015-02" db="EMBL/GenBank/DDBJ databases">
        <authorList>
            <person name="Ju K.-S."/>
            <person name="Doroghazi J.R."/>
            <person name="Metcalf W."/>
        </authorList>
    </citation>
    <scope>NUCLEOTIDE SEQUENCE [LARGE SCALE GENOMIC DNA]</scope>
    <source>
        <strain evidence="2 3">NRRL B-16140</strain>
    </source>
</reference>
<sequence length="80" mass="8749">MTCDARDEAWLEAHDPRMNGGPEERRRVVPCTGAATVVDMPVTLEKDEAHVTVSVYGSPASVRQQPPRHGAYVVRFVSAS</sequence>
<name>A0A0F0GJE3_LENAE</name>
<protein>
    <submittedName>
        <fullName evidence="2">Uncharacterized protein</fullName>
    </submittedName>
</protein>
<accession>A0A0F0GJE3</accession>
<evidence type="ECO:0000256" key="1">
    <source>
        <dbReference type="SAM" id="MobiDB-lite"/>
    </source>
</evidence>
<gene>
    <name evidence="2" type="ORF">UK23_39205</name>
</gene>
<dbReference type="Proteomes" id="UP000033393">
    <property type="component" value="Unassembled WGS sequence"/>
</dbReference>
<organism evidence="2 3">
    <name type="scientific">Lentzea aerocolonigenes</name>
    <name type="common">Lechevalieria aerocolonigenes</name>
    <name type="synonym">Saccharothrix aerocolonigenes</name>
    <dbReference type="NCBI Taxonomy" id="68170"/>
    <lineage>
        <taxon>Bacteria</taxon>
        <taxon>Bacillati</taxon>
        <taxon>Actinomycetota</taxon>
        <taxon>Actinomycetes</taxon>
        <taxon>Pseudonocardiales</taxon>
        <taxon>Pseudonocardiaceae</taxon>
        <taxon>Lentzea</taxon>
    </lineage>
</organism>
<dbReference type="EMBL" id="JYJG01000376">
    <property type="protein sequence ID" value="KJK42022.1"/>
    <property type="molecule type" value="Genomic_DNA"/>
</dbReference>
<proteinExistence type="predicted"/>